<gene>
    <name evidence="2" type="ORF">CW311_00995</name>
</gene>
<organism evidence="2 3">
    <name type="scientific">Acinetobacter proteolyticus</name>
    <dbReference type="NCBI Taxonomy" id="1776741"/>
    <lineage>
        <taxon>Bacteria</taxon>
        <taxon>Pseudomonadati</taxon>
        <taxon>Pseudomonadota</taxon>
        <taxon>Gammaproteobacteria</taxon>
        <taxon>Moraxellales</taxon>
        <taxon>Moraxellaceae</taxon>
        <taxon>Acinetobacter</taxon>
    </lineage>
</organism>
<dbReference type="RefSeq" id="WP_101235370.1">
    <property type="nucleotide sequence ID" value="NZ_CP158965.1"/>
</dbReference>
<feature type="chain" id="PRO_5014961955" evidence="1">
    <location>
        <begin position="24"/>
        <end position="136"/>
    </location>
</feature>
<dbReference type="EMBL" id="PISJ01000002">
    <property type="protein sequence ID" value="PKF36705.1"/>
    <property type="molecule type" value="Genomic_DNA"/>
</dbReference>
<sequence>MAQHAFKTILFFCISAISFTACSTLSTPNNSTQTLQQVKNIGATPSTEGNTAKLSKQDQHCNIEFTGYFDGGQAVEHWVFNQHGLISASSTTRHYQDKALTQPTTATAFDVQDATVQANFQKLQSNFSADKLAQCH</sequence>
<protein>
    <submittedName>
        <fullName evidence="2">Uncharacterized protein</fullName>
    </submittedName>
</protein>
<feature type="signal peptide" evidence="1">
    <location>
        <begin position="1"/>
        <end position="23"/>
    </location>
</feature>
<evidence type="ECO:0000256" key="1">
    <source>
        <dbReference type="SAM" id="SignalP"/>
    </source>
</evidence>
<accession>A0A2N0WJX0</accession>
<comment type="caution">
    <text evidence="2">The sequence shown here is derived from an EMBL/GenBank/DDBJ whole genome shotgun (WGS) entry which is preliminary data.</text>
</comment>
<dbReference type="Proteomes" id="UP000233553">
    <property type="component" value="Unassembled WGS sequence"/>
</dbReference>
<dbReference type="AlphaFoldDB" id="A0A2N0WJX0"/>
<proteinExistence type="predicted"/>
<evidence type="ECO:0000313" key="3">
    <source>
        <dbReference type="Proteomes" id="UP000233553"/>
    </source>
</evidence>
<name>A0A2N0WJX0_9GAMM</name>
<dbReference type="PROSITE" id="PS51257">
    <property type="entry name" value="PROKAR_LIPOPROTEIN"/>
    <property type="match status" value="1"/>
</dbReference>
<keyword evidence="1" id="KW-0732">Signal</keyword>
<evidence type="ECO:0000313" key="2">
    <source>
        <dbReference type="EMBL" id="PKF36705.1"/>
    </source>
</evidence>
<reference evidence="2 3" key="1">
    <citation type="submission" date="2017-12" db="EMBL/GenBank/DDBJ databases">
        <title>Draft Genome sequences of multiple microbial strains isolated from spacecraft associated surfaces.</title>
        <authorList>
            <person name="Seuylemezian A."/>
            <person name="Vaishampayan P."/>
            <person name="Venkateswaran K."/>
        </authorList>
    </citation>
    <scope>NUCLEOTIDE SEQUENCE [LARGE SCALE GENOMIC DNA]</scope>
    <source>
        <strain evidence="2 3">2P01AA</strain>
    </source>
</reference>